<dbReference type="Proteomes" id="UP000237351">
    <property type="component" value="Chromosome"/>
</dbReference>
<name>A0A1W6N4L1_9PROT</name>
<dbReference type="OrthoDB" id="1683318at2"/>
<evidence type="ECO:0000313" key="2">
    <source>
        <dbReference type="EMBL" id="ARN84793.1"/>
    </source>
</evidence>
<dbReference type="SUPFAM" id="SSF69118">
    <property type="entry name" value="AhpD-like"/>
    <property type="match status" value="1"/>
</dbReference>
<dbReference type="RefSeq" id="WP_085784286.1">
    <property type="nucleotide sequence ID" value="NZ_CP008743.1"/>
</dbReference>
<dbReference type="KEGG" id="naf:GQ61_05245"/>
<dbReference type="AlphaFoldDB" id="A0A1W6N4L1"/>
<organism evidence="2 3">
    <name type="scientific">Candidatus Nucleicultrix amoebiphila FS5</name>
    <dbReference type="NCBI Taxonomy" id="1414854"/>
    <lineage>
        <taxon>Bacteria</taxon>
        <taxon>Pseudomonadati</taxon>
        <taxon>Pseudomonadota</taxon>
        <taxon>Alphaproteobacteria</taxon>
        <taxon>Holosporales</taxon>
        <taxon>Candidatus Nucleicultricaceae</taxon>
        <taxon>Candidatus Nucleicultrix</taxon>
    </lineage>
</organism>
<reference evidence="2 3" key="1">
    <citation type="submission" date="2014-06" db="EMBL/GenBank/DDBJ databases">
        <title>The genome of the endonuclear symbiont Nucleicultrix amoebiphila.</title>
        <authorList>
            <person name="Schulz F."/>
            <person name="Horn M."/>
        </authorList>
    </citation>
    <scope>NUCLEOTIDE SEQUENCE [LARGE SCALE GENOMIC DNA]</scope>
    <source>
        <strain evidence="2 3">FS5</strain>
    </source>
</reference>
<keyword evidence="3" id="KW-1185">Reference proteome</keyword>
<dbReference type="Pfam" id="PF02627">
    <property type="entry name" value="CMD"/>
    <property type="match status" value="1"/>
</dbReference>
<dbReference type="GO" id="GO:0051920">
    <property type="term" value="F:peroxiredoxin activity"/>
    <property type="evidence" value="ECO:0007669"/>
    <property type="project" value="InterPro"/>
</dbReference>
<dbReference type="InterPro" id="IPR029032">
    <property type="entry name" value="AhpD-like"/>
</dbReference>
<dbReference type="InterPro" id="IPR003779">
    <property type="entry name" value="CMD-like"/>
</dbReference>
<dbReference type="STRING" id="1414854.GQ61_05245"/>
<proteinExistence type="predicted"/>
<dbReference type="Gene3D" id="1.20.1290.10">
    <property type="entry name" value="AhpD-like"/>
    <property type="match status" value="1"/>
</dbReference>
<protein>
    <recommendedName>
        <fullName evidence="1">Carboxymuconolactone decarboxylase-like domain-containing protein</fullName>
    </recommendedName>
</protein>
<gene>
    <name evidence="2" type="ORF">GQ61_05245</name>
</gene>
<dbReference type="EMBL" id="CP008743">
    <property type="protein sequence ID" value="ARN84793.1"/>
    <property type="molecule type" value="Genomic_DNA"/>
</dbReference>
<evidence type="ECO:0000259" key="1">
    <source>
        <dbReference type="Pfam" id="PF02627"/>
    </source>
</evidence>
<sequence>MTIDPKTIDPAYGYFKEFAKVGLGTAGLIHQMREEVIFKDGVLPAKYKALMAALWGVSARCEPCLTYYILKAKELGASEAEVGEVLAIGSTMGGCVGETWALKAYKAFKEDKTSSIDCACDV</sequence>
<feature type="domain" description="Carboxymuconolactone decarboxylase-like" evidence="1">
    <location>
        <begin position="31"/>
        <end position="106"/>
    </location>
</feature>
<evidence type="ECO:0000313" key="3">
    <source>
        <dbReference type="Proteomes" id="UP000237351"/>
    </source>
</evidence>
<accession>A0A1W6N4L1</accession>